<evidence type="ECO:0000256" key="1">
    <source>
        <dbReference type="ARBA" id="ARBA00004141"/>
    </source>
</evidence>
<dbReference type="SUPFAM" id="SSF90123">
    <property type="entry name" value="ABC transporter transmembrane region"/>
    <property type="match status" value="2"/>
</dbReference>
<feature type="domain" description="ABC transporter" evidence="14">
    <location>
        <begin position="678"/>
        <end position="913"/>
    </location>
</feature>
<feature type="domain" description="ABC transmembrane type-1" evidence="15">
    <location>
        <begin position="372"/>
        <end position="650"/>
    </location>
</feature>
<name>A0A6J1T7N3_FRAOC</name>
<feature type="transmembrane region" description="Helical" evidence="13">
    <location>
        <begin position="1220"/>
        <end position="1239"/>
    </location>
</feature>
<keyword evidence="9" id="KW-1278">Translocase</keyword>
<dbReference type="RefSeq" id="XP_026287690.1">
    <property type="nucleotide sequence ID" value="XM_026431905.2"/>
</dbReference>
<feature type="domain" description="ABC transporter" evidence="14">
    <location>
        <begin position="1310"/>
        <end position="1543"/>
    </location>
</feature>
<evidence type="ECO:0000256" key="11">
    <source>
        <dbReference type="ARBA" id="ARBA00023136"/>
    </source>
</evidence>
<evidence type="ECO:0000256" key="5">
    <source>
        <dbReference type="ARBA" id="ARBA00022692"/>
    </source>
</evidence>
<dbReference type="Gene3D" id="3.40.50.300">
    <property type="entry name" value="P-loop containing nucleotide triphosphate hydrolases"/>
    <property type="match status" value="2"/>
</dbReference>
<feature type="transmembrane region" description="Helical" evidence="13">
    <location>
        <begin position="1127"/>
        <end position="1144"/>
    </location>
</feature>
<dbReference type="CDD" id="cd03250">
    <property type="entry name" value="ABCC_MRP_domain1"/>
    <property type="match status" value="1"/>
</dbReference>
<dbReference type="PROSITE" id="PS50929">
    <property type="entry name" value="ABC_TM1F"/>
    <property type="match status" value="2"/>
</dbReference>
<feature type="transmembrane region" description="Helical" evidence="13">
    <location>
        <begin position="115"/>
        <end position="133"/>
    </location>
</feature>
<dbReference type="FunFam" id="1.20.1560.10:FF:000113">
    <property type="entry name" value="ABC transporter, putative"/>
    <property type="match status" value="1"/>
</dbReference>
<evidence type="ECO:0000256" key="10">
    <source>
        <dbReference type="ARBA" id="ARBA00022989"/>
    </source>
</evidence>
<comment type="subcellular location">
    <subcellularLocation>
        <location evidence="1">Membrane</location>
        <topology evidence="1">Multi-pass membrane protein</topology>
    </subcellularLocation>
</comment>
<dbReference type="PROSITE" id="PS00211">
    <property type="entry name" value="ABC_TRANSPORTER_1"/>
    <property type="match status" value="1"/>
</dbReference>
<feature type="transmembrane region" description="Helical" evidence="13">
    <location>
        <begin position="1104"/>
        <end position="1122"/>
    </location>
</feature>
<dbReference type="CDD" id="cd03244">
    <property type="entry name" value="ABCC_MRP_domain2"/>
    <property type="match status" value="1"/>
</dbReference>
<keyword evidence="10 13" id="KW-1133">Transmembrane helix</keyword>
<keyword evidence="11 13" id="KW-0472">Membrane</keyword>
<comment type="similarity">
    <text evidence="2">Belongs to the ABC transporter superfamily. ABCC family. Conjugate transporter (TC 3.A.1.208) subfamily.</text>
</comment>
<dbReference type="CDD" id="cd18605">
    <property type="entry name" value="ABC_6TM_MRP7_D2_like"/>
    <property type="match status" value="1"/>
</dbReference>
<dbReference type="PANTHER" id="PTHR24223:SF330">
    <property type="entry name" value="ATP-BINDING CASSETTE SUB-FAMILY C MEMBER 10"/>
    <property type="match status" value="1"/>
</dbReference>
<feature type="transmembrane region" description="Helical" evidence="13">
    <location>
        <begin position="75"/>
        <end position="95"/>
    </location>
</feature>
<evidence type="ECO:0000313" key="17">
    <source>
        <dbReference type="RefSeq" id="XP_026287690.1"/>
    </source>
</evidence>
<keyword evidence="16" id="KW-1185">Reference proteome</keyword>
<feature type="transmembrane region" description="Helical" evidence="13">
    <location>
        <begin position="627"/>
        <end position="649"/>
    </location>
</feature>
<dbReference type="PANTHER" id="PTHR24223">
    <property type="entry name" value="ATP-BINDING CASSETTE SUB-FAMILY C"/>
    <property type="match status" value="1"/>
</dbReference>
<dbReference type="EC" id="7.6.2.2" evidence="3"/>
<feature type="transmembrane region" description="Helical" evidence="13">
    <location>
        <begin position="509"/>
        <end position="528"/>
    </location>
</feature>
<keyword evidence="4" id="KW-0813">Transport</keyword>
<evidence type="ECO:0000256" key="8">
    <source>
        <dbReference type="ARBA" id="ARBA00022840"/>
    </source>
</evidence>
<dbReference type="InterPro" id="IPR017871">
    <property type="entry name" value="ABC_transporter-like_CS"/>
</dbReference>
<dbReference type="InterPro" id="IPR036640">
    <property type="entry name" value="ABC1_TM_sf"/>
</dbReference>
<keyword evidence="5 13" id="KW-0812">Transmembrane</keyword>
<evidence type="ECO:0000256" key="12">
    <source>
        <dbReference type="ARBA" id="ARBA00034018"/>
    </source>
</evidence>
<evidence type="ECO:0000256" key="4">
    <source>
        <dbReference type="ARBA" id="ARBA00022448"/>
    </source>
</evidence>
<evidence type="ECO:0000256" key="6">
    <source>
        <dbReference type="ARBA" id="ARBA00022737"/>
    </source>
</evidence>
<dbReference type="InterPro" id="IPR003439">
    <property type="entry name" value="ABC_transporter-like_ATP-bd"/>
</dbReference>
<feature type="transmembrane region" description="Helical" evidence="13">
    <location>
        <begin position="408"/>
        <end position="431"/>
    </location>
</feature>
<evidence type="ECO:0000259" key="15">
    <source>
        <dbReference type="PROSITE" id="PS50929"/>
    </source>
</evidence>
<dbReference type="OrthoDB" id="6500128at2759"/>
<dbReference type="KEGG" id="foc:113213001"/>
<feature type="transmembrane region" description="Helical" evidence="13">
    <location>
        <begin position="145"/>
        <end position="166"/>
    </location>
</feature>
<dbReference type="InterPro" id="IPR027417">
    <property type="entry name" value="P-loop_NTPase"/>
</dbReference>
<evidence type="ECO:0000259" key="14">
    <source>
        <dbReference type="PROSITE" id="PS50893"/>
    </source>
</evidence>
<dbReference type="GO" id="GO:0008559">
    <property type="term" value="F:ABC-type xenobiotic transporter activity"/>
    <property type="evidence" value="ECO:0007669"/>
    <property type="project" value="UniProtKB-EC"/>
</dbReference>
<dbReference type="GO" id="GO:0016887">
    <property type="term" value="F:ATP hydrolysis activity"/>
    <property type="evidence" value="ECO:0007669"/>
    <property type="project" value="InterPro"/>
</dbReference>
<dbReference type="FunFam" id="1.20.1560.10:FF:000037">
    <property type="entry name" value="ATP-binding cassette subfamily C member 10"/>
    <property type="match status" value="1"/>
</dbReference>
<evidence type="ECO:0000313" key="16">
    <source>
        <dbReference type="Proteomes" id="UP000504606"/>
    </source>
</evidence>
<dbReference type="SMART" id="SM00382">
    <property type="entry name" value="AAA"/>
    <property type="match status" value="2"/>
</dbReference>
<organism evidence="16 17">
    <name type="scientific">Frankliniella occidentalis</name>
    <name type="common">Western flower thrips</name>
    <name type="synonym">Euthrips occidentalis</name>
    <dbReference type="NCBI Taxonomy" id="133901"/>
    <lineage>
        <taxon>Eukaryota</taxon>
        <taxon>Metazoa</taxon>
        <taxon>Ecdysozoa</taxon>
        <taxon>Arthropoda</taxon>
        <taxon>Hexapoda</taxon>
        <taxon>Insecta</taxon>
        <taxon>Pterygota</taxon>
        <taxon>Neoptera</taxon>
        <taxon>Paraneoptera</taxon>
        <taxon>Thysanoptera</taxon>
        <taxon>Terebrantia</taxon>
        <taxon>Thripoidea</taxon>
        <taxon>Thripidae</taxon>
        <taxon>Frankliniella</taxon>
    </lineage>
</organism>
<keyword evidence="6" id="KW-0677">Repeat</keyword>
<dbReference type="InterPro" id="IPR050173">
    <property type="entry name" value="ABC_transporter_C-like"/>
</dbReference>
<evidence type="ECO:0000256" key="13">
    <source>
        <dbReference type="SAM" id="Phobius"/>
    </source>
</evidence>
<sequence>MNSSTRPSSVSWVFKWNWDEMCGPDGLVVWSTSHKDLGLCFQELCMKVPTLTLLAAVSAFYCGSQDRWVVRDKNMIRVIFVRSVIAMALAIEPIIRVCNKINDAPTALHPVDYLLYAVESFAWLVHFGYILALRHRLGVSPRGPIVACVLWTLIFVFNIVSVRSLARIIREGNASQSVYIDYYADLINLCTHFLYLCTLLPGRGGTHAAYNRMYTEYYQRVIQSDERQGLLSSRHAYSGFREEQEPGYLGVAMEDSTFSSRLFFHWVRPLMVKGVEGQLHDVDDLFDLPEDLTPSYIHAQLEQAIGRSSALNSEKTSLSSGQYGYGSVQGPSSSLQASLAAPQQVEDVHVVSSPVSLLRALHSCFAWEFYSVGVIKFLGDAVGFASPLLLNLLVKFIESKSERKEDGYFFALGLCLTALISALCNAHFNFLMAKVGMKIRSAIITLVYNKILTLSTKSFSLFSSGEVVNFMSTDTDRIVNSCPSFHALWSIPLQLAVTFYLLYTQVGLAFLAGVCFAVVLIPINKLIAMKIGSLSSKMMEKKDERVEMCSEVLQGMRTIKMHVWEEHFLTKILRIRESELYFLKGRKYLDAMCVFFWATTPVMIALLTFVCYSLLGGQLTASRVFTTIALLNMLIAPLNAFPWVLNGLVEAWVSVARVQKLITLPDLDLHEFYHPLPIDNDNIAIVVRNGKFEWGNEKSQDRFQLNDVNFTILKGQLIGVIGEVGSGKSTLLASILAEPEKQSGVVAVDNSDQGFAYVAQHPWLQRGTIRDNILFGKPFDQLRYRSVLDACCLEDDLRTLPKGDLCGIAEGATNLSGGQKARIALARAVYQDKAIYIFDDILSSVDPPVANLIFDKCIRKLLNGRTRILCTHYAQCLRYADVVMKISAGRIVHMGSPSDVLAEEMENLALLDSDSIPSGSKEGTRITRDEDIISEQEDDILLNEHREIGTVQLKVYGAYWRALSPFLSIAIFISLILMQSTRNLSDWWMSYWVSHNSSNPLGKNTEFKVDVERLVASNISTPELTNISFYLTVYGTIAGLNSFFTLLRAFLFAYAGIHAATELHKQLIKTLMRAKIFFFDISPLGRVLNRLSSDTYTVDDSLPFILNILLAQFFGLLGTMFVTIYGLPWLCLVLIPLIPIYHWLQEQYRQTSRELKRISSVTLSPVYSHFSESMLGLATIRAFRASYRFKRQNENFLDCNQRSVLSSQAASQWLGLRLQLMGVAIISGVGMIAVIQHQFNVADPGIVGLAIAYALSVTSMLGGVVNAFTETEREMVAVERVHQYITDIQCESQKPGLQPAPYAWPPQGVVQFQNVILKYRDHLAPSLKCITFQTRPSEKVGVVGRTGAGKSSLIAALFRLVEISNGCILIDSIDISNMSLHSLRRRLAVIPQDPFLFAGSVRDNIDPLKEYSDHEVYDVLNRCHIVDVVRRMGGLNAQVGPGGSFFSAGQKQLLCLTRAILHNAKILCIDEATANVDHETDRLIQKTIRASFGKSTVITVAHRIETIMDSDRVLVLGGGEVLEFDSPDKLMEDKTSHFYRLASHGQERS</sequence>
<protein>
    <recommendedName>
        <fullName evidence="3">ABC-type xenobiotic transporter</fullName>
        <ecNumber evidence="3">7.6.2.2</ecNumber>
    </recommendedName>
</protein>
<feature type="transmembrane region" description="Helical" evidence="13">
    <location>
        <begin position="1245"/>
        <end position="1265"/>
    </location>
</feature>
<dbReference type="Pfam" id="PF00005">
    <property type="entry name" value="ABC_tran"/>
    <property type="match status" value="2"/>
</dbReference>
<dbReference type="GO" id="GO:0016020">
    <property type="term" value="C:membrane"/>
    <property type="evidence" value="ECO:0007669"/>
    <property type="project" value="UniProtKB-SubCell"/>
</dbReference>
<reference evidence="17" key="1">
    <citation type="submission" date="2025-08" db="UniProtKB">
        <authorList>
            <consortium name="RefSeq"/>
        </authorList>
    </citation>
    <scope>IDENTIFICATION</scope>
    <source>
        <tissue evidence="17">Whole organism</tissue>
    </source>
</reference>
<comment type="catalytic activity">
    <reaction evidence="12">
        <text>ATP + H2O + xenobioticSide 1 = ADP + phosphate + xenobioticSide 2.</text>
        <dbReference type="EC" id="7.6.2.2"/>
    </reaction>
</comment>
<evidence type="ECO:0000256" key="7">
    <source>
        <dbReference type="ARBA" id="ARBA00022741"/>
    </source>
</evidence>
<feature type="domain" description="ABC transmembrane type-1" evidence="15">
    <location>
        <begin position="969"/>
        <end position="1273"/>
    </location>
</feature>
<dbReference type="FunFam" id="3.40.50.300:FF:000163">
    <property type="entry name" value="Multidrug resistance-associated protein member 4"/>
    <property type="match status" value="1"/>
</dbReference>
<evidence type="ECO:0000256" key="3">
    <source>
        <dbReference type="ARBA" id="ARBA00012191"/>
    </source>
</evidence>
<accession>A0A6J1T7N3</accession>
<keyword evidence="7" id="KW-0547">Nucleotide-binding</keyword>
<dbReference type="FunFam" id="3.40.50.300:FF:000973">
    <property type="entry name" value="Multidrug resistance-associated protein 4"/>
    <property type="match status" value="1"/>
</dbReference>
<keyword evidence="8 17" id="KW-0067">ATP-binding</keyword>
<dbReference type="CDD" id="cd18598">
    <property type="entry name" value="ABC_6TM_MRP7_D1_like"/>
    <property type="match status" value="1"/>
</dbReference>
<feature type="transmembrane region" description="Helical" evidence="13">
    <location>
        <begin position="958"/>
        <end position="978"/>
    </location>
</feature>
<proteinExistence type="inferred from homology"/>
<dbReference type="InterPro" id="IPR003593">
    <property type="entry name" value="AAA+_ATPase"/>
</dbReference>
<feature type="transmembrane region" description="Helical" evidence="13">
    <location>
        <begin position="485"/>
        <end position="503"/>
    </location>
</feature>
<dbReference type="Pfam" id="PF00664">
    <property type="entry name" value="ABC_membrane"/>
    <property type="match status" value="2"/>
</dbReference>
<dbReference type="PROSITE" id="PS50893">
    <property type="entry name" value="ABC_TRANSPORTER_2"/>
    <property type="match status" value="2"/>
</dbReference>
<evidence type="ECO:0000256" key="2">
    <source>
        <dbReference type="ARBA" id="ARBA00009726"/>
    </source>
</evidence>
<evidence type="ECO:0000256" key="9">
    <source>
        <dbReference type="ARBA" id="ARBA00022967"/>
    </source>
</evidence>
<dbReference type="GO" id="GO:0005524">
    <property type="term" value="F:ATP binding"/>
    <property type="evidence" value="ECO:0007669"/>
    <property type="project" value="UniProtKB-KW"/>
</dbReference>
<dbReference type="InterPro" id="IPR011527">
    <property type="entry name" value="ABC1_TM_dom"/>
</dbReference>
<dbReference type="Proteomes" id="UP000504606">
    <property type="component" value="Unplaced"/>
</dbReference>
<dbReference type="GeneID" id="113213001"/>
<dbReference type="SUPFAM" id="SSF52540">
    <property type="entry name" value="P-loop containing nucleoside triphosphate hydrolases"/>
    <property type="match status" value="2"/>
</dbReference>
<feature type="transmembrane region" description="Helical" evidence="13">
    <location>
        <begin position="594"/>
        <end position="615"/>
    </location>
</feature>
<feature type="transmembrane region" description="Helical" evidence="13">
    <location>
        <begin position="1027"/>
        <end position="1055"/>
    </location>
</feature>
<dbReference type="Gene3D" id="1.20.1560.10">
    <property type="entry name" value="ABC transporter type 1, transmembrane domain"/>
    <property type="match status" value="2"/>
</dbReference>
<gene>
    <name evidence="17" type="primary">LOC113213001</name>
</gene>